<dbReference type="PANTHER" id="PTHR22642">
    <property type="entry name" value="IMIDAZOLONEPROPIONASE"/>
    <property type="match status" value="1"/>
</dbReference>
<dbReference type="Gene3D" id="2.30.40.10">
    <property type="entry name" value="Urease, subunit C, domain 1"/>
    <property type="match status" value="1"/>
</dbReference>
<dbReference type="InterPro" id="IPR011059">
    <property type="entry name" value="Metal-dep_hydrolase_composite"/>
</dbReference>
<keyword evidence="3" id="KW-1185">Reference proteome</keyword>
<comment type="caution">
    <text evidence="2">The sequence shown here is derived from an EMBL/GenBank/DDBJ whole genome shotgun (WGS) entry which is preliminary data.</text>
</comment>
<feature type="domain" description="Amidohydrolase 3" evidence="1">
    <location>
        <begin position="50"/>
        <end position="550"/>
    </location>
</feature>
<evidence type="ECO:0000259" key="1">
    <source>
        <dbReference type="Pfam" id="PF07969"/>
    </source>
</evidence>
<dbReference type="RefSeq" id="WP_160892773.1">
    <property type="nucleotide sequence ID" value="NZ_WUMU01000004.1"/>
</dbReference>
<dbReference type="GO" id="GO:0016810">
    <property type="term" value="F:hydrolase activity, acting on carbon-nitrogen (but not peptide) bonds"/>
    <property type="evidence" value="ECO:0007669"/>
    <property type="project" value="InterPro"/>
</dbReference>
<dbReference type="EMBL" id="WUMU01000004">
    <property type="protein sequence ID" value="MXN17445.1"/>
    <property type="molecule type" value="Genomic_DNA"/>
</dbReference>
<organism evidence="2 3">
    <name type="scientific">Pseudooceanicola albus</name>
    <dbReference type="NCBI Taxonomy" id="2692189"/>
    <lineage>
        <taxon>Bacteria</taxon>
        <taxon>Pseudomonadati</taxon>
        <taxon>Pseudomonadota</taxon>
        <taxon>Alphaproteobacteria</taxon>
        <taxon>Rhodobacterales</taxon>
        <taxon>Paracoccaceae</taxon>
        <taxon>Pseudooceanicola</taxon>
    </lineage>
</organism>
<dbReference type="InterPro" id="IPR033932">
    <property type="entry name" value="YtcJ-like"/>
</dbReference>
<sequence length="553" mass="59236">MTADTVILNGRLMTFDAARPRAGALAIRRGTILALGEEADIRPLIGPATKVIDAEGGTVTPGLIDSHVHLFMGAAELSYLSLAGICGAAALAQAVRPYAAAHPEDRVLMAVQAAYALLGPDQTTTRQALDQVLPDRALALFSADHHTVWANTRALEMAGLLHGAPVEQGAEVVMAPDGTATGELREPGAYAPVLRLCRFGGRDLLGMTTGQDPEPPATEAERAIDRAVLRQGLAHCARHGLSGLHNMDGNLYTLELLADLEAAGELLCRTEVPLHFRTGQSLSRLEEAQEMRRRFASDRLWSRRIKMFMDGVIESSTALMLAPYPGLETCGDAVFDPEEFTRVCVAGDALGFQLSVHAIGDLAVRRTLDGFAAARAANGARDSRHRIEHIETIHPDDIPRLGDLGVVASLQPGHAPRGGIAPPQGLDHRLHPHQLATAFAWRDLRAAAPRTLFATDWPVIGVAPLETLRAAVAPVALSPAWPEQRQSLHESLKSYTCDNAWAEFNEGRKGQLIAGQMADITIFSQDLEAMDPARLAEASARMTLCGGEITHAA</sequence>
<dbReference type="Proteomes" id="UP000477911">
    <property type="component" value="Unassembled WGS sequence"/>
</dbReference>
<protein>
    <submittedName>
        <fullName evidence="2">Amidohydrolase family protein</fullName>
    </submittedName>
</protein>
<keyword evidence="2" id="KW-0378">Hydrolase</keyword>
<dbReference type="Gene3D" id="3.10.310.70">
    <property type="match status" value="1"/>
</dbReference>
<dbReference type="CDD" id="cd01300">
    <property type="entry name" value="YtcJ_like"/>
    <property type="match status" value="1"/>
</dbReference>
<dbReference type="PANTHER" id="PTHR22642:SF2">
    <property type="entry name" value="PROTEIN LONG AFTER FAR-RED 3"/>
    <property type="match status" value="1"/>
</dbReference>
<accession>A0A6L7G050</accession>
<dbReference type="Gene3D" id="3.20.20.140">
    <property type="entry name" value="Metal-dependent hydrolases"/>
    <property type="match status" value="1"/>
</dbReference>
<dbReference type="AlphaFoldDB" id="A0A6L7G050"/>
<dbReference type="SUPFAM" id="SSF51338">
    <property type="entry name" value="Composite domain of metallo-dependent hydrolases"/>
    <property type="match status" value="1"/>
</dbReference>
<dbReference type="SUPFAM" id="SSF51556">
    <property type="entry name" value="Metallo-dependent hydrolases"/>
    <property type="match status" value="1"/>
</dbReference>
<name>A0A6L7G050_9RHOB</name>
<gene>
    <name evidence="2" type="ORF">GR170_06340</name>
</gene>
<evidence type="ECO:0000313" key="3">
    <source>
        <dbReference type="Proteomes" id="UP000477911"/>
    </source>
</evidence>
<dbReference type="InterPro" id="IPR013108">
    <property type="entry name" value="Amidohydro_3"/>
</dbReference>
<evidence type="ECO:0000313" key="2">
    <source>
        <dbReference type="EMBL" id="MXN17445.1"/>
    </source>
</evidence>
<dbReference type="InterPro" id="IPR032466">
    <property type="entry name" value="Metal_Hydrolase"/>
</dbReference>
<reference evidence="2 3" key="1">
    <citation type="submission" date="2019-12" db="EMBL/GenBank/DDBJ databases">
        <authorList>
            <person name="Li M."/>
        </authorList>
    </citation>
    <scope>NUCLEOTIDE SEQUENCE [LARGE SCALE GENOMIC DNA]</scope>
    <source>
        <strain evidence="2 3">GBMRC 2024</strain>
    </source>
</reference>
<proteinExistence type="predicted"/>
<dbReference type="Pfam" id="PF07969">
    <property type="entry name" value="Amidohydro_3"/>
    <property type="match status" value="1"/>
</dbReference>